<feature type="region of interest" description="Disordered" evidence="1">
    <location>
        <begin position="173"/>
        <end position="202"/>
    </location>
</feature>
<organism evidence="4 5">
    <name type="scientific">Marinitenerispora sediminis</name>
    <dbReference type="NCBI Taxonomy" id="1931232"/>
    <lineage>
        <taxon>Bacteria</taxon>
        <taxon>Bacillati</taxon>
        <taxon>Actinomycetota</taxon>
        <taxon>Actinomycetes</taxon>
        <taxon>Streptosporangiales</taxon>
        <taxon>Nocardiopsidaceae</taxon>
        <taxon>Marinitenerispora</taxon>
    </lineage>
</organism>
<evidence type="ECO:0000256" key="1">
    <source>
        <dbReference type="SAM" id="MobiDB-lite"/>
    </source>
</evidence>
<keyword evidence="2" id="KW-1133">Transmembrane helix</keyword>
<feature type="domain" description="DUF58" evidence="3">
    <location>
        <begin position="201"/>
        <end position="353"/>
    </location>
</feature>
<accession>A0A368T5S8</accession>
<feature type="compositionally biased region" description="Basic and acidic residues" evidence="1">
    <location>
        <begin position="193"/>
        <end position="202"/>
    </location>
</feature>
<reference evidence="4 5" key="1">
    <citation type="submission" date="2018-04" db="EMBL/GenBank/DDBJ databases">
        <title>Novel actinobacteria from marine sediment.</title>
        <authorList>
            <person name="Ng Z.Y."/>
            <person name="Tan G.Y.A."/>
        </authorList>
    </citation>
    <scope>NUCLEOTIDE SEQUENCE [LARGE SCALE GENOMIC DNA]</scope>
    <source>
        <strain evidence="4 5">TPS81</strain>
    </source>
</reference>
<proteinExistence type="predicted"/>
<keyword evidence="5" id="KW-1185">Reference proteome</keyword>
<protein>
    <submittedName>
        <fullName evidence="4">DUF58 domain-containing protein</fullName>
    </submittedName>
</protein>
<name>A0A368T5S8_9ACTN</name>
<sequence length="411" mass="43329">MTFLRAFTARGRVFLCVGAVIVAGALAVGERDLVRVGVLVTVLPLLSALSVLGAPRLVTHDRELTPARVPVGGDARVVIRVANTGSVLPASGVLVDDALPHTLGGPPRFALGRLRRGETRELRYRVRSQVRGRFPVGPLTLTFRDPLGCAQVERRLGSGVSLLVTPTVVALDGLPRGGSADEGSSRTPSMARSGEDDTLPREFRHGDDLRRVHWRSTARHGELMVRREERRWREHSSVLLDVRACAHGGGGPDSSLETAVSAAASVAVHLLGTGQELRLLAGETEVGAVGRAEGVLDALAVVRPVPSPTLHGAVERLCRASASGRGVVVAVLGALQAAEADALAEVGRADARTRVAVLCRPTVWPAPASARQARDRLAGAGWLVVEIDSVEDLAAAWRALPPGAGRREGPR</sequence>
<evidence type="ECO:0000313" key="5">
    <source>
        <dbReference type="Proteomes" id="UP000253318"/>
    </source>
</evidence>
<dbReference type="Pfam" id="PF01882">
    <property type="entry name" value="DUF58"/>
    <property type="match status" value="1"/>
</dbReference>
<dbReference type="OrthoDB" id="9812729at2"/>
<keyword evidence="2" id="KW-0472">Membrane</keyword>
<dbReference type="Proteomes" id="UP000253318">
    <property type="component" value="Unassembled WGS sequence"/>
</dbReference>
<feature type="transmembrane region" description="Helical" evidence="2">
    <location>
        <begin position="37"/>
        <end position="58"/>
    </location>
</feature>
<evidence type="ECO:0000313" key="4">
    <source>
        <dbReference type="EMBL" id="RCV58930.1"/>
    </source>
</evidence>
<comment type="caution">
    <text evidence="4">The sequence shown here is derived from an EMBL/GenBank/DDBJ whole genome shotgun (WGS) entry which is preliminary data.</text>
</comment>
<evidence type="ECO:0000259" key="3">
    <source>
        <dbReference type="Pfam" id="PF01882"/>
    </source>
</evidence>
<dbReference type="InterPro" id="IPR002881">
    <property type="entry name" value="DUF58"/>
</dbReference>
<dbReference type="PANTHER" id="PTHR34351">
    <property type="entry name" value="SLR1927 PROTEIN-RELATED"/>
    <property type="match status" value="1"/>
</dbReference>
<dbReference type="AlphaFoldDB" id="A0A368T5S8"/>
<dbReference type="EMBL" id="QEIN01000078">
    <property type="protein sequence ID" value="RCV58930.1"/>
    <property type="molecule type" value="Genomic_DNA"/>
</dbReference>
<dbReference type="RefSeq" id="WP_114396411.1">
    <property type="nucleotide sequence ID" value="NZ_QEIM01000009.1"/>
</dbReference>
<dbReference type="PANTHER" id="PTHR34351:SF1">
    <property type="entry name" value="SLR1927 PROTEIN"/>
    <property type="match status" value="1"/>
</dbReference>
<keyword evidence="2" id="KW-0812">Transmembrane</keyword>
<gene>
    <name evidence="4" type="ORF">DEF24_11805</name>
</gene>
<evidence type="ECO:0000256" key="2">
    <source>
        <dbReference type="SAM" id="Phobius"/>
    </source>
</evidence>